<reference evidence="4 5" key="1">
    <citation type="journal article" date="2011" name="Genome Res.">
        <title>Phylogeny-wide analysis of social amoeba genomes highlights ancient origins for complex intercellular communication.</title>
        <authorList>
            <person name="Heidel A.J."/>
            <person name="Lawal H.M."/>
            <person name="Felder M."/>
            <person name="Schilde C."/>
            <person name="Helps N.R."/>
            <person name="Tunggal B."/>
            <person name="Rivero F."/>
            <person name="John U."/>
            <person name="Schleicher M."/>
            <person name="Eichinger L."/>
            <person name="Platzer M."/>
            <person name="Noegel A.A."/>
            <person name="Schaap P."/>
            <person name="Gloeckner G."/>
        </authorList>
    </citation>
    <scope>NUCLEOTIDE SEQUENCE [LARGE SCALE GENOMIC DNA]</scope>
    <source>
        <strain evidence="5">ATCC 26659 / Pp 5 / PN500</strain>
    </source>
</reference>
<keyword evidence="1" id="KW-0808">Transferase</keyword>
<dbReference type="AlphaFoldDB" id="D3B387"/>
<sequence>MTVKIITIDQFNDGALNNLVTLLIDSVQSGASVGFIAPLPRIDAVSYWLSVQNDLKERSRFMLIAIDENTDVNSKDSLEILGSVQLSLCMKKNGLHRAEVEKLMVKSTHRGKGIATVLMNEIERLAKNNGRTLLVLDTRQDDVASRLYTKLSYIEAGVIPQYALSSNGELSGTTYFYKLL</sequence>
<dbReference type="InterPro" id="IPR050680">
    <property type="entry name" value="YpeA/RimI_acetyltransf"/>
</dbReference>
<accession>D3B387</accession>
<dbReference type="OMA" id="MPYSETG"/>
<dbReference type="PANTHER" id="PTHR43420:SF47">
    <property type="entry name" value="N-ACETYLTRANSFERASE DOMAIN-CONTAINING PROTEIN"/>
    <property type="match status" value="1"/>
</dbReference>
<dbReference type="GeneID" id="31358376"/>
<proteinExistence type="predicted"/>
<dbReference type="GO" id="GO:0016747">
    <property type="term" value="F:acyltransferase activity, transferring groups other than amino-acyl groups"/>
    <property type="evidence" value="ECO:0007669"/>
    <property type="project" value="InterPro"/>
</dbReference>
<dbReference type="InterPro" id="IPR000182">
    <property type="entry name" value="GNAT_dom"/>
</dbReference>
<keyword evidence="2" id="KW-0012">Acyltransferase</keyword>
<organism evidence="4 5">
    <name type="scientific">Heterostelium pallidum (strain ATCC 26659 / Pp 5 / PN500)</name>
    <name type="common">Cellular slime mold</name>
    <name type="synonym">Polysphondylium pallidum</name>
    <dbReference type="NCBI Taxonomy" id="670386"/>
    <lineage>
        <taxon>Eukaryota</taxon>
        <taxon>Amoebozoa</taxon>
        <taxon>Evosea</taxon>
        <taxon>Eumycetozoa</taxon>
        <taxon>Dictyostelia</taxon>
        <taxon>Acytosteliales</taxon>
        <taxon>Acytosteliaceae</taxon>
        <taxon>Heterostelium</taxon>
    </lineage>
</organism>
<protein>
    <recommendedName>
        <fullName evidence="3">N-acetyltransferase domain-containing protein</fullName>
    </recommendedName>
</protein>
<gene>
    <name evidence="4" type="ORF">PPL_02853</name>
</gene>
<dbReference type="InParanoid" id="D3B387"/>
<dbReference type="EMBL" id="ADBJ01000010">
    <property type="protein sequence ID" value="EFA83785.1"/>
    <property type="molecule type" value="Genomic_DNA"/>
</dbReference>
<evidence type="ECO:0000256" key="2">
    <source>
        <dbReference type="ARBA" id="ARBA00023315"/>
    </source>
</evidence>
<evidence type="ECO:0000256" key="1">
    <source>
        <dbReference type="ARBA" id="ARBA00022679"/>
    </source>
</evidence>
<evidence type="ECO:0000313" key="5">
    <source>
        <dbReference type="Proteomes" id="UP000001396"/>
    </source>
</evidence>
<dbReference type="Pfam" id="PF00583">
    <property type="entry name" value="Acetyltransf_1"/>
    <property type="match status" value="1"/>
</dbReference>
<dbReference type="PANTHER" id="PTHR43420">
    <property type="entry name" value="ACETYLTRANSFERASE"/>
    <property type="match status" value="1"/>
</dbReference>
<dbReference type="CDD" id="cd04301">
    <property type="entry name" value="NAT_SF"/>
    <property type="match status" value="1"/>
</dbReference>
<dbReference type="PROSITE" id="PS51186">
    <property type="entry name" value="GNAT"/>
    <property type="match status" value="1"/>
</dbReference>
<evidence type="ECO:0000313" key="4">
    <source>
        <dbReference type="EMBL" id="EFA83785.1"/>
    </source>
</evidence>
<name>D3B387_HETP5</name>
<dbReference type="SUPFAM" id="SSF55729">
    <property type="entry name" value="Acyl-CoA N-acyltransferases (Nat)"/>
    <property type="match status" value="1"/>
</dbReference>
<dbReference type="Proteomes" id="UP000001396">
    <property type="component" value="Unassembled WGS sequence"/>
</dbReference>
<keyword evidence="5" id="KW-1185">Reference proteome</keyword>
<dbReference type="Gene3D" id="3.40.630.30">
    <property type="match status" value="1"/>
</dbReference>
<feature type="domain" description="N-acetyltransferase" evidence="3">
    <location>
        <begin position="34"/>
        <end position="180"/>
    </location>
</feature>
<evidence type="ECO:0000259" key="3">
    <source>
        <dbReference type="PROSITE" id="PS51186"/>
    </source>
</evidence>
<dbReference type="RefSeq" id="XP_020435902.1">
    <property type="nucleotide sequence ID" value="XM_020573830.1"/>
</dbReference>
<dbReference type="InterPro" id="IPR016181">
    <property type="entry name" value="Acyl_CoA_acyltransferase"/>
</dbReference>
<comment type="caution">
    <text evidence="4">The sequence shown here is derived from an EMBL/GenBank/DDBJ whole genome shotgun (WGS) entry which is preliminary data.</text>
</comment>